<dbReference type="InterPro" id="IPR013598">
    <property type="entry name" value="Exportin-1/Importin-b-like"/>
</dbReference>
<evidence type="ECO:0000313" key="10">
    <source>
        <dbReference type="Proteomes" id="UP000697127"/>
    </source>
</evidence>
<evidence type="ECO:0000313" key="9">
    <source>
        <dbReference type="EMBL" id="KAG0687214.1"/>
    </source>
</evidence>
<evidence type="ECO:0000256" key="4">
    <source>
        <dbReference type="ARBA" id="ARBA00022490"/>
    </source>
</evidence>
<dbReference type="InterPro" id="IPR016024">
    <property type="entry name" value="ARM-type_fold"/>
</dbReference>
<dbReference type="GO" id="GO:0031267">
    <property type="term" value="F:small GTPase binding"/>
    <property type="evidence" value="ECO:0007669"/>
    <property type="project" value="InterPro"/>
</dbReference>
<dbReference type="InterPro" id="IPR001494">
    <property type="entry name" value="Importin-beta_N"/>
</dbReference>
<dbReference type="SUPFAM" id="SSF48371">
    <property type="entry name" value="ARM repeat"/>
    <property type="match status" value="1"/>
</dbReference>
<feature type="compositionally biased region" description="Low complexity" evidence="7">
    <location>
        <begin position="1019"/>
        <end position="1031"/>
    </location>
</feature>
<reference evidence="9" key="1">
    <citation type="submission" date="2020-11" db="EMBL/GenBank/DDBJ databases">
        <title>Kefir isolates.</title>
        <authorList>
            <person name="Marcisauskas S."/>
            <person name="Kim Y."/>
            <person name="Blasche S."/>
        </authorList>
    </citation>
    <scope>NUCLEOTIDE SEQUENCE</scope>
    <source>
        <strain evidence="9">Olga-1</strain>
    </source>
</reference>
<dbReference type="PROSITE" id="PS50166">
    <property type="entry name" value="IMPORTIN_B_NT"/>
    <property type="match status" value="1"/>
</dbReference>
<dbReference type="Pfam" id="PF08389">
    <property type="entry name" value="Xpo1"/>
    <property type="match status" value="1"/>
</dbReference>
<accession>A0A9P7BF18</accession>
<keyword evidence="3" id="KW-0813">Transport</keyword>
<feature type="compositionally biased region" description="Acidic residues" evidence="7">
    <location>
        <begin position="1005"/>
        <end position="1016"/>
    </location>
</feature>
<feature type="domain" description="Importin N-terminal" evidence="8">
    <location>
        <begin position="97"/>
        <end position="167"/>
    </location>
</feature>
<evidence type="ECO:0000256" key="7">
    <source>
        <dbReference type="SAM" id="MobiDB-lite"/>
    </source>
</evidence>
<evidence type="ECO:0000256" key="5">
    <source>
        <dbReference type="ARBA" id="ARBA00022927"/>
    </source>
</evidence>
<protein>
    <recommendedName>
        <fullName evidence="8">Importin N-terminal domain-containing protein</fullName>
    </recommendedName>
</protein>
<keyword evidence="10" id="KW-1185">Reference proteome</keyword>
<dbReference type="Pfam" id="PF03810">
    <property type="entry name" value="IBN_N"/>
    <property type="match status" value="1"/>
</dbReference>
<keyword evidence="5" id="KW-0653">Protein transport</keyword>
<dbReference type="GO" id="GO:0005635">
    <property type="term" value="C:nuclear envelope"/>
    <property type="evidence" value="ECO:0007669"/>
    <property type="project" value="TreeGrafter"/>
</dbReference>
<feature type="region of interest" description="Disordered" evidence="7">
    <location>
        <begin position="1004"/>
        <end position="1031"/>
    </location>
</feature>
<keyword evidence="4" id="KW-0963">Cytoplasm</keyword>
<dbReference type="GO" id="GO:0006606">
    <property type="term" value="P:protein import into nucleus"/>
    <property type="evidence" value="ECO:0007669"/>
    <property type="project" value="TreeGrafter"/>
</dbReference>
<sequence length="1135" mass="131549">MKVTSNINAPRLGPRLGPNPWVVGYLRHIPRICGWAVSLGVFFAWPLIFSEPNKRGWYAISSKVYSYTGTLISMDVSQLHDCFLGSLQADPQIRQNAEIQLKKFSSTIGFLGACLDILSSENVQPIVKQSCSIYFKNLIIKFWSNNSIIDNDEKPIIRERLILIMTKLDKTLRNQLLPALNQIIKYDYPNDWNNLLDNILHLINNSNNDINSLYIGISSFAELCRNFRWKHNEQRNQLLDPIIINFFPSLLNIGKQLISNDKLLNNFEASEILKLIIKCYKFVIYLDFPLPLRDNQNLINWITFHVEIINLNFSINSLSGWIKSQKWCYHNLFRLFQRYGTKSLTSKLQYDEFRENFKINILPQLINVYIENLKKWLINEKFLPDSNMYYLISLLEQCLLKKNTFNLIEPHLNFIIVEISFKIFTPKDEDLELFNDEPEEYIHKIFEVIDTDTAEDALHSFLYTLVEKKNNYLTPMFEFSISKFNELNSIPENLEIAKAKETLMKFLSPISFSLSKDSNPIFNNIEPFINNFIIPNFNSNFNFLKARCCNFISKFDTLNIKDSITIENLFNGIISCFSDDNNGLPVQIEASLAIQSFITFDKFKELLEQLILPTMQKLMELSNKFDSDILPAVMQELVESFPEKLEPFAEQLMEQLTIKVISLLKSIGEIYNNNGNNNNNYDDDEFDDDSLVNDKTSTALGILNTMITILLYFENSAEIINKLEIHYSKVIKLIFNEKIEDFYAEAGELIENSLFLTRNVSPIMWSLFNDFINCLLDDEDITLYLEDALPSLKNYLIYGNEMIKLNNEIQESFFKLILCVFQMDFDENDDFGSNDLLYIGDLSTNFILSLDLTISNKYLPILINYSCKYLIEVEERLKLKSKKYKIQLLDIIISSLIIDPNLTIKILIENNQLELFFSNWFSLTNDIKRVFDLKLSILGYISLLSIDLNLLNNLRLTNILNSCGNNLIKLFIKTPKAIKDLEKKRAEYSEKSWAHEQTFSINAIGDDDDDDDEDAVAEGNIGNNNNNNNNNNLTLNSLTNGGVVVNDEDEDDEEKDVLNYEKILSNGSKFDFMMDDNELDEDPFTNTSVDKINIFLQFQNFILNLQSNEIEKYNLTFSGLTDSEKESLTNILNNL</sequence>
<dbReference type="Gene3D" id="1.25.10.10">
    <property type="entry name" value="Leucine-rich Repeat Variant"/>
    <property type="match status" value="1"/>
</dbReference>
<dbReference type="EMBL" id="PUHW01000297">
    <property type="protein sequence ID" value="KAG0687214.1"/>
    <property type="molecule type" value="Genomic_DNA"/>
</dbReference>
<evidence type="ECO:0000256" key="6">
    <source>
        <dbReference type="ARBA" id="ARBA00023242"/>
    </source>
</evidence>
<comment type="subcellular location">
    <subcellularLocation>
        <location evidence="2">Cytoplasm</location>
    </subcellularLocation>
    <subcellularLocation>
        <location evidence="1">Nucleus</location>
    </subcellularLocation>
</comment>
<evidence type="ECO:0000256" key="2">
    <source>
        <dbReference type="ARBA" id="ARBA00004496"/>
    </source>
</evidence>
<name>A0A9P7BF18_9ASCO</name>
<dbReference type="PANTHER" id="PTHR10997">
    <property type="entry name" value="IMPORTIN-7, 8, 11"/>
    <property type="match status" value="1"/>
</dbReference>
<evidence type="ECO:0000259" key="8">
    <source>
        <dbReference type="PROSITE" id="PS50166"/>
    </source>
</evidence>
<evidence type="ECO:0000256" key="3">
    <source>
        <dbReference type="ARBA" id="ARBA00022448"/>
    </source>
</evidence>
<comment type="caution">
    <text evidence="9">The sequence shown here is derived from an EMBL/GenBank/DDBJ whole genome shotgun (WGS) entry which is preliminary data.</text>
</comment>
<evidence type="ECO:0000256" key="1">
    <source>
        <dbReference type="ARBA" id="ARBA00004123"/>
    </source>
</evidence>
<dbReference type="SMART" id="SM00913">
    <property type="entry name" value="IBN_N"/>
    <property type="match status" value="1"/>
</dbReference>
<gene>
    <name evidence="9" type="ORF">C6P40_002648</name>
</gene>
<dbReference type="PANTHER" id="PTHR10997:SF18">
    <property type="entry name" value="D-IMPORTIN 7_RANBP7"/>
    <property type="match status" value="1"/>
</dbReference>
<proteinExistence type="predicted"/>
<dbReference type="AlphaFoldDB" id="A0A9P7BF18"/>
<dbReference type="GO" id="GO:0005829">
    <property type="term" value="C:cytosol"/>
    <property type="evidence" value="ECO:0007669"/>
    <property type="project" value="TreeGrafter"/>
</dbReference>
<keyword evidence="6" id="KW-0539">Nucleus</keyword>
<dbReference type="Proteomes" id="UP000697127">
    <property type="component" value="Unassembled WGS sequence"/>
</dbReference>
<organism evidence="9 10">
    <name type="scientific">Pichia californica</name>
    <dbReference type="NCBI Taxonomy" id="460514"/>
    <lineage>
        <taxon>Eukaryota</taxon>
        <taxon>Fungi</taxon>
        <taxon>Dikarya</taxon>
        <taxon>Ascomycota</taxon>
        <taxon>Saccharomycotina</taxon>
        <taxon>Pichiomycetes</taxon>
        <taxon>Pichiales</taxon>
        <taxon>Pichiaceae</taxon>
        <taxon>Pichia</taxon>
    </lineage>
</organism>
<dbReference type="InterPro" id="IPR011989">
    <property type="entry name" value="ARM-like"/>
</dbReference>